<evidence type="ECO:0000259" key="7">
    <source>
        <dbReference type="PROSITE" id="PS51194"/>
    </source>
</evidence>
<dbReference type="Pfam" id="PF09382">
    <property type="entry name" value="RQC"/>
    <property type="match status" value="1"/>
</dbReference>
<keyword evidence="5" id="KW-0238">DNA-binding</keyword>
<dbReference type="PANTHER" id="PTHR13710">
    <property type="entry name" value="DNA HELICASE RECQ FAMILY MEMBER"/>
    <property type="match status" value="1"/>
</dbReference>
<dbReference type="InterPro" id="IPR036388">
    <property type="entry name" value="WH-like_DNA-bd_sf"/>
</dbReference>
<dbReference type="GO" id="GO:0016787">
    <property type="term" value="F:hydrolase activity"/>
    <property type="evidence" value="ECO:0007669"/>
    <property type="project" value="UniProtKB-KW"/>
</dbReference>
<feature type="domain" description="Helicase ATP-binding" evidence="6">
    <location>
        <begin position="24"/>
        <end position="199"/>
    </location>
</feature>
<keyword evidence="4" id="KW-0067">ATP-binding</keyword>
<evidence type="ECO:0000256" key="1">
    <source>
        <dbReference type="ARBA" id="ARBA00022741"/>
    </source>
</evidence>
<dbReference type="InterPro" id="IPR018982">
    <property type="entry name" value="RQC_domain"/>
</dbReference>
<evidence type="ECO:0000313" key="8">
    <source>
        <dbReference type="EMBL" id="QHU01488.1"/>
    </source>
</evidence>
<dbReference type="CDD" id="cd18794">
    <property type="entry name" value="SF2_C_RecQ"/>
    <property type="match status" value="1"/>
</dbReference>
<dbReference type="Gene3D" id="1.10.10.10">
    <property type="entry name" value="Winged helix-like DNA-binding domain superfamily/Winged helix DNA-binding domain"/>
    <property type="match status" value="1"/>
</dbReference>
<dbReference type="Pfam" id="PF00270">
    <property type="entry name" value="DEAD"/>
    <property type="match status" value="1"/>
</dbReference>
<evidence type="ECO:0000259" key="6">
    <source>
        <dbReference type="PROSITE" id="PS51192"/>
    </source>
</evidence>
<dbReference type="InterPro" id="IPR011545">
    <property type="entry name" value="DEAD/DEAH_box_helicase_dom"/>
</dbReference>
<dbReference type="GO" id="GO:0005694">
    <property type="term" value="C:chromosome"/>
    <property type="evidence" value="ECO:0007669"/>
    <property type="project" value="TreeGrafter"/>
</dbReference>
<dbReference type="GO" id="GO:0006260">
    <property type="term" value="P:DNA replication"/>
    <property type="evidence" value="ECO:0007669"/>
    <property type="project" value="InterPro"/>
</dbReference>
<dbReference type="GO" id="GO:0043138">
    <property type="term" value="F:3'-5' DNA helicase activity"/>
    <property type="evidence" value="ECO:0007669"/>
    <property type="project" value="InterPro"/>
</dbReference>
<proteinExistence type="predicted"/>
<dbReference type="InterPro" id="IPR001650">
    <property type="entry name" value="Helicase_C-like"/>
</dbReference>
<dbReference type="InterPro" id="IPR027417">
    <property type="entry name" value="P-loop_NTPase"/>
</dbReference>
<dbReference type="GO" id="GO:0009378">
    <property type="term" value="F:four-way junction helicase activity"/>
    <property type="evidence" value="ECO:0007669"/>
    <property type="project" value="TreeGrafter"/>
</dbReference>
<name>A0A6C0JCI6_9ZZZZ</name>
<dbReference type="InterPro" id="IPR032284">
    <property type="entry name" value="RecQ_Zn-bd"/>
</dbReference>
<protein>
    <recommendedName>
        <fullName evidence="9">DNA helicase</fullName>
    </recommendedName>
</protein>
<dbReference type="NCBIfam" id="TIGR00614">
    <property type="entry name" value="recQ_fam"/>
    <property type="match status" value="1"/>
</dbReference>
<dbReference type="GO" id="GO:0005524">
    <property type="term" value="F:ATP binding"/>
    <property type="evidence" value="ECO:0007669"/>
    <property type="project" value="UniProtKB-KW"/>
</dbReference>
<dbReference type="InterPro" id="IPR014001">
    <property type="entry name" value="Helicase_ATP-bd"/>
</dbReference>
<organism evidence="8">
    <name type="scientific">viral metagenome</name>
    <dbReference type="NCBI Taxonomy" id="1070528"/>
    <lineage>
        <taxon>unclassified sequences</taxon>
        <taxon>metagenomes</taxon>
        <taxon>organismal metagenomes</taxon>
    </lineage>
</organism>
<dbReference type="AlphaFoldDB" id="A0A6C0JCI6"/>
<dbReference type="PROSITE" id="PS51192">
    <property type="entry name" value="HELICASE_ATP_BIND_1"/>
    <property type="match status" value="1"/>
</dbReference>
<dbReference type="Pfam" id="PF16124">
    <property type="entry name" value="RecQ_Zn_bind"/>
    <property type="match status" value="1"/>
</dbReference>
<dbReference type="GO" id="GO:0005737">
    <property type="term" value="C:cytoplasm"/>
    <property type="evidence" value="ECO:0007669"/>
    <property type="project" value="TreeGrafter"/>
</dbReference>
<dbReference type="EMBL" id="MN740343">
    <property type="protein sequence ID" value="QHU01488.1"/>
    <property type="molecule type" value="Genomic_DNA"/>
</dbReference>
<dbReference type="SMART" id="SM00490">
    <property type="entry name" value="HELICc"/>
    <property type="match status" value="1"/>
</dbReference>
<dbReference type="InterPro" id="IPR002464">
    <property type="entry name" value="DNA/RNA_helicase_DEAH_CS"/>
</dbReference>
<evidence type="ECO:0000256" key="4">
    <source>
        <dbReference type="ARBA" id="ARBA00022840"/>
    </source>
</evidence>
<dbReference type="PANTHER" id="PTHR13710:SF152">
    <property type="entry name" value="ATP-DEPENDENT DNA HELICASE Q5"/>
    <property type="match status" value="1"/>
</dbReference>
<dbReference type="GO" id="GO:0000724">
    <property type="term" value="P:double-strand break repair via homologous recombination"/>
    <property type="evidence" value="ECO:0007669"/>
    <property type="project" value="TreeGrafter"/>
</dbReference>
<sequence>MNLQIQLENVFGFKSLKPFQERVIDSALMNHDIVVISPTGSGKSLCFQLPALLCEGITIVLSPLRSLIYDQVESLKSKGITCELLNSDLNVSDRARVYGELSKKIPDIKLLYSTPESIICNEDTMRLIKNLHKNKLISRFVLDEAHCISTWGHDFRPNYLKVRNLRSEYPGVPIIALTATATKKVEADIQDILSLPNPKIFKSSFLRDNLIITIEDRNKETINEISRLLKNKYKNQSAIIYAHSRKECEKQCAKLIEHGILAEFFHAGLPAKKRNQAQSDWLENKVQVIVATIAFGMGIDKPDVRVVFHYNLPKSIEGYYQEIGRAGRDTKPADCILYYSYQDKIVYEKMFNQSITEDKNLFYKQKKLDNIKYQIEKLYDMIGFIENNRDCRHILLCNYFGEKRKEKLGFCENRCYSCSNMRSLEIKDYTDLCKSILETIMNKKDINKTKVKKILMGSKTEKESLNYKDYGKFKREKGVNIDRVLIHLIINKYIKENLIKTHNGFWMEKLDIYSKSQKILNGKKKIKI</sequence>
<dbReference type="SMART" id="SM00487">
    <property type="entry name" value="DEXDc"/>
    <property type="match status" value="1"/>
</dbReference>
<evidence type="ECO:0000256" key="5">
    <source>
        <dbReference type="ARBA" id="ARBA00023125"/>
    </source>
</evidence>
<dbReference type="GO" id="GO:0003677">
    <property type="term" value="F:DNA binding"/>
    <property type="evidence" value="ECO:0007669"/>
    <property type="project" value="UniProtKB-KW"/>
</dbReference>
<dbReference type="PROSITE" id="PS51194">
    <property type="entry name" value="HELICASE_CTER"/>
    <property type="match status" value="1"/>
</dbReference>
<dbReference type="FunFam" id="3.40.50.300:FF:001389">
    <property type="entry name" value="ATP-dependent DNA helicase RecQ"/>
    <property type="match status" value="1"/>
</dbReference>
<keyword evidence="2" id="KW-0378">Hydrolase</keyword>
<evidence type="ECO:0000256" key="3">
    <source>
        <dbReference type="ARBA" id="ARBA00022806"/>
    </source>
</evidence>
<reference evidence="8" key="1">
    <citation type="journal article" date="2020" name="Nature">
        <title>Giant virus diversity and host interactions through global metagenomics.</title>
        <authorList>
            <person name="Schulz F."/>
            <person name="Roux S."/>
            <person name="Paez-Espino D."/>
            <person name="Jungbluth S."/>
            <person name="Walsh D.A."/>
            <person name="Denef V.J."/>
            <person name="McMahon K.D."/>
            <person name="Konstantinidis K.T."/>
            <person name="Eloe-Fadrosh E.A."/>
            <person name="Kyrpides N.C."/>
            <person name="Woyke T."/>
        </authorList>
    </citation>
    <scope>NUCLEOTIDE SEQUENCE</scope>
    <source>
        <strain evidence="8">GVMAG-M-3300025860-25</strain>
    </source>
</reference>
<dbReference type="Pfam" id="PF00271">
    <property type="entry name" value="Helicase_C"/>
    <property type="match status" value="1"/>
</dbReference>
<dbReference type="CDD" id="cd17920">
    <property type="entry name" value="DEXHc_RecQ"/>
    <property type="match status" value="1"/>
</dbReference>
<feature type="domain" description="Helicase C-terminal" evidence="7">
    <location>
        <begin position="221"/>
        <end position="379"/>
    </location>
</feature>
<dbReference type="GO" id="GO:0005634">
    <property type="term" value="C:nucleus"/>
    <property type="evidence" value="ECO:0007669"/>
    <property type="project" value="TreeGrafter"/>
</dbReference>
<dbReference type="FunFam" id="3.40.50.300:FF:001456">
    <property type="entry name" value="ATP-dependent DNA helicase"/>
    <property type="match status" value="1"/>
</dbReference>
<evidence type="ECO:0008006" key="9">
    <source>
        <dbReference type="Google" id="ProtNLM"/>
    </source>
</evidence>
<evidence type="ECO:0000256" key="2">
    <source>
        <dbReference type="ARBA" id="ARBA00022801"/>
    </source>
</evidence>
<dbReference type="PROSITE" id="PS00690">
    <property type="entry name" value="DEAH_ATP_HELICASE"/>
    <property type="match status" value="1"/>
</dbReference>
<dbReference type="SUPFAM" id="SSF52540">
    <property type="entry name" value="P-loop containing nucleoside triphosphate hydrolases"/>
    <property type="match status" value="1"/>
</dbReference>
<accession>A0A6C0JCI6</accession>
<dbReference type="InterPro" id="IPR004589">
    <property type="entry name" value="DNA_helicase_ATP-dep_RecQ"/>
</dbReference>
<keyword evidence="1" id="KW-0547">Nucleotide-binding</keyword>
<keyword evidence="3" id="KW-0347">Helicase</keyword>
<dbReference type="Gene3D" id="3.40.50.300">
    <property type="entry name" value="P-loop containing nucleotide triphosphate hydrolases"/>
    <property type="match status" value="2"/>
</dbReference>